<evidence type="ECO:0000259" key="9">
    <source>
        <dbReference type="Pfam" id="PF12704"/>
    </source>
</evidence>
<dbReference type="AlphaFoldDB" id="A0A6J4VWR6"/>
<comment type="similarity">
    <text evidence="2">Belongs to the ABC-4 integral membrane protein family. LolC/E subfamily.</text>
</comment>
<reference evidence="10" key="1">
    <citation type="submission" date="2020-02" db="EMBL/GenBank/DDBJ databases">
        <authorList>
            <person name="Meier V. D."/>
        </authorList>
    </citation>
    <scope>NUCLEOTIDE SEQUENCE</scope>
    <source>
        <strain evidence="10">AVDCRST_MAG86</strain>
    </source>
</reference>
<keyword evidence="10" id="KW-0449">Lipoprotein</keyword>
<dbReference type="PANTHER" id="PTHR30489:SF0">
    <property type="entry name" value="LIPOPROTEIN-RELEASING SYSTEM TRANSMEMBRANE PROTEIN LOLE"/>
    <property type="match status" value="1"/>
</dbReference>
<evidence type="ECO:0000256" key="5">
    <source>
        <dbReference type="ARBA" id="ARBA00022989"/>
    </source>
</evidence>
<evidence type="ECO:0000259" key="8">
    <source>
        <dbReference type="Pfam" id="PF02687"/>
    </source>
</evidence>
<accession>A0A6J4VWR6</accession>
<feature type="domain" description="ABC3 transporter permease C-terminal" evidence="8">
    <location>
        <begin position="262"/>
        <end position="386"/>
    </location>
</feature>
<evidence type="ECO:0000256" key="4">
    <source>
        <dbReference type="ARBA" id="ARBA00022692"/>
    </source>
</evidence>
<feature type="transmembrane region" description="Helical" evidence="7">
    <location>
        <begin position="304"/>
        <end position="333"/>
    </location>
</feature>
<dbReference type="GO" id="GO:0044874">
    <property type="term" value="P:lipoprotein localization to outer membrane"/>
    <property type="evidence" value="ECO:0007669"/>
    <property type="project" value="TreeGrafter"/>
</dbReference>
<evidence type="ECO:0000256" key="1">
    <source>
        <dbReference type="ARBA" id="ARBA00004651"/>
    </source>
</evidence>
<evidence type="ECO:0000313" key="10">
    <source>
        <dbReference type="EMBL" id="CAA9588049.1"/>
    </source>
</evidence>
<comment type="subcellular location">
    <subcellularLocation>
        <location evidence="1">Cell membrane</location>
        <topology evidence="1">Multi-pass membrane protein</topology>
    </subcellularLocation>
</comment>
<evidence type="ECO:0000256" key="2">
    <source>
        <dbReference type="ARBA" id="ARBA00005236"/>
    </source>
</evidence>
<dbReference type="InterPro" id="IPR003838">
    <property type="entry name" value="ABC3_permease_C"/>
</dbReference>
<evidence type="ECO:0000256" key="6">
    <source>
        <dbReference type="ARBA" id="ARBA00023136"/>
    </source>
</evidence>
<feature type="transmembrane region" description="Helical" evidence="7">
    <location>
        <begin position="359"/>
        <end position="378"/>
    </location>
</feature>
<dbReference type="Pfam" id="PF02687">
    <property type="entry name" value="FtsX"/>
    <property type="match status" value="1"/>
</dbReference>
<keyword evidence="5 7" id="KW-1133">Transmembrane helix</keyword>
<dbReference type="Pfam" id="PF12704">
    <property type="entry name" value="MacB_PCD"/>
    <property type="match status" value="1"/>
</dbReference>
<dbReference type="InterPro" id="IPR051447">
    <property type="entry name" value="Lipoprotein-release_system"/>
</dbReference>
<organism evidence="10">
    <name type="scientific">uncultured Truepera sp</name>
    <dbReference type="NCBI Taxonomy" id="543023"/>
    <lineage>
        <taxon>Bacteria</taxon>
        <taxon>Thermotogati</taxon>
        <taxon>Deinococcota</taxon>
        <taxon>Deinococci</taxon>
        <taxon>Trueperales</taxon>
        <taxon>Trueperaceae</taxon>
        <taxon>Truepera</taxon>
        <taxon>environmental samples</taxon>
    </lineage>
</organism>
<gene>
    <name evidence="10" type="ORF">AVDCRST_MAG86-4206</name>
</gene>
<proteinExistence type="inferred from homology"/>
<evidence type="ECO:0000256" key="3">
    <source>
        <dbReference type="ARBA" id="ARBA00022475"/>
    </source>
</evidence>
<feature type="transmembrane region" description="Helical" evidence="7">
    <location>
        <begin position="21"/>
        <end position="45"/>
    </location>
</feature>
<protein>
    <submittedName>
        <fullName evidence="10">Lipoprotein releasing system transmembrane protein LolC/LolE</fullName>
    </submittedName>
</protein>
<feature type="transmembrane region" description="Helical" evidence="7">
    <location>
        <begin position="259"/>
        <end position="283"/>
    </location>
</feature>
<dbReference type="PANTHER" id="PTHR30489">
    <property type="entry name" value="LIPOPROTEIN-RELEASING SYSTEM TRANSMEMBRANE PROTEIN LOLE"/>
    <property type="match status" value="1"/>
</dbReference>
<evidence type="ECO:0000256" key="7">
    <source>
        <dbReference type="SAM" id="Phobius"/>
    </source>
</evidence>
<keyword evidence="4 7" id="KW-0812">Transmembrane</keyword>
<feature type="domain" description="MacB-like periplasmic core" evidence="9">
    <location>
        <begin position="20"/>
        <end position="231"/>
    </location>
</feature>
<keyword evidence="6 7" id="KW-0472">Membrane</keyword>
<dbReference type="InterPro" id="IPR025857">
    <property type="entry name" value="MacB_PCD"/>
</dbReference>
<name>A0A6J4VWR6_9DEIN</name>
<dbReference type="GO" id="GO:0098797">
    <property type="term" value="C:plasma membrane protein complex"/>
    <property type="evidence" value="ECO:0007669"/>
    <property type="project" value="TreeGrafter"/>
</dbReference>
<keyword evidence="3" id="KW-1003">Cell membrane</keyword>
<dbReference type="EMBL" id="CADCWP010000355">
    <property type="protein sequence ID" value="CAA9588049.1"/>
    <property type="molecule type" value="Genomic_DNA"/>
</dbReference>
<sequence>MRRFVLFLALRHIRRRALQSTLTLLGVAVGVMVLVTALSLTNGFIDELISSTLQATPHVSLATYGGDTLANDAALLRRIEGVPGVVAAAPYLSAQALIARRADATAGVSGAQGYTQVLGVDPAREQNVLELGVLSREADALASGGIVLGGSLANNLGAVEGDEVLLVDISRSRTAFPVAGTFTVGNEIIDSAVSYTSIPTLQSYLDIRGQISGYHVRLADPEAAEVLSQTLADTTGLWATPWQSLFGGLVRQLELQKTLIGVVVFLIVLVAAMGIANILILTVAEKTEEIAILRAIGASERQVLAVFTTEGLLLGGGGTILGALLGLGLSLYFKFQPYPLPGDLYFITELPVELRAWDFIWVCALSLATSVVAAILPARRAGRLDPAEILR</sequence>